<accession>A0A7S8FCM2</accession>
<dbReference type="KEGG" id="nkf:Nkreftii_001144"/>
<dbReference type="Proteomes" id="UP000593737">
    <property type="component" value="Chromosome"/>
</dbReference>
<dbReference type="EMBL" id="CP047423">
    <property type="protein sequence ID" value="QPD03370.1"/>
    <property type="molecule type" value="Genomic_DNA"/>
</dbReference>
<evidence type="ECO:0000313" key="2">
    <source>
        <dbReference type="Proteomes" id="UP000593737"/>
    </source>
</evidence>
<gene>
    <name evidence="1" type="ORF">Nkreftii_001144</name>
</gene>
<evidence type="ECO:0000313" key="1">
    <source>
        <dbReference type="EMBL" id="QPD03370.1"/>
    </source>
</evidence>
<reference evidence="1 2" key="1">
    <citation type="journal article" date="2020" name="ISME J.">
        <title>Enrichment and physiological characterization of a novel comammox Nitrospira indicates ammonium inhibition of complete nitrification.</title>
        <authorList>
            <person name="Sakoula D."/>
            <person name="Koch H."/>
            <person name="Frank J."/>
            <person name="Jetten M.S.M."/>
            <person name="van Kessel M.A.H.J."/>
            <person name="Lucker S."/>
        </authorList>
    </citation>
    <scope>NUCLEOTIDE SEQUENCE [LARGE SCALE GENOMIC DNA]</scope>
    <source>
        <strain evidence="1">Comreactor17</strain>
    </source>
</reference>
<dbReference type="AlphaFoldDB" id="A0A7S8FCM2"/>
<sequence>MPATVPQAVQSCHELLLWLIPQLDKFPRSRRITAARRAVMRSASSTAVSSSWLKVSILERNRDLFTDRIWSPNTRAGLPLRTTIASTGYTESTWLVSGSTTTRVPKV</sequence>
<name>A0A7S8FCM2_9BACT</name>
<proteinExistence type="predicted"/>
<organism evidence="1 2">
    <name type="scientific">Candidatus Nitrospira kreftii</name>
    <dbReference type="NCBI Taxonomy" id="2652173"/>
    <lineage>
        <taxon>Bacteria</taxon>
        <taxon>Pseudomonadati</taxon>
        <taxon>Nitrospirota</taxon>
        <taxon>Nitrospiria</taxon>
        <taxon>Nitrospirales</taxon>
        <taxon>Nitrospiraceae</taxon>
        <taxon>Nitrospira</taxon>
    </lineage>
</organism>
<protein>
    <submittedName>
        <fullName evidence="1">Diversity-generating retroelement protein Avd</fullName>
    </submittedName>
</protein>